<dbReference type="GO" id="GO:0005730">
    <property type="term" value="C:nucleolus"/>
    <property type="evidence" value="ECO:0000318"/>
    <property type="project" value="GO_Central"/>
</dbReference>
<sequence length="481" mass="53067">MQPPMRLLKVRPAAAAAAAADSSDSEDERNAALPVNKNFRCAIKDRREAKPAPTDFFSLDTTAGEEVSDDEEMEEEGGKVKKERFFLKDKATAAAAAAKAPPAEVPKEVSEALAKSVIRPGFESTLGAGASLMSKRQQKRAAKTEREKTTGTAWFDMPATEMTDERKADLELLSMRATLDPKRFYRKNDRAVLPKYFQVGRVVEDKRDFYGGRLTKAERKKNMLDEMMKTDGEQFTKSQSKYEVLRQSERKKQRGAFQKSGPINKKKMRNGTGASKNNLHCKEAGQRHNRRKGRGREGGAILPSFLVDSHRPARSTRAEQATRKRRELLILMATLTVAAAAYYYFERAYRAPATTPSASSEEALYKTDQSIAGSIDLFASSPSFTTPDDKRSPHRRYRKPHLISLPDRSHAGTPNTCRNPAHAMHPTHQPAARTAPTQDSCGVSPTSGGVDGGASPADIFDSSLTLSTCGSETELELHPTQ</sequence>
<dbReference type="Proteomes" id="UP000005239">
    <property type="component" value="Unassembled WGS sequence"/>
</dbReference>
<keyword evidence="4" id="KW-1133">Transmembrane helix</keyword>
<keyword evidence="2" id="KW-0539">Nucleus</keyword>
<evidence type="ECO:0000256" key="4">
    <source>
        <dbReference type="SAM" id="Phobius"/>
    </source>
</evidence>
<comment type="subcellular location">
    <subcellularLocation>
        <location evidence="1">Nucleus</location>
        <location evidence="1">Nucleolus</location>
    </subcellularLocation>
</comment>
<proteinExistence type="predicted"/>
<accession>A0A2A6CHV7</accession>
<evidence type="ECO:0000256" key="3">
    <source>
        <dbReference type="SAM" id="MobiDB-lite"/>
    </source>
</evidence>
<keyword evidence="6" id="KW-1185">Reference proteome</keyword>
<evidence type="ECO:0000256" key="1">
    <source>
        <dbReference type="ARBA" id="ARBA00004604"/>
    </source>
</evidence>
<feature type="compositionally biased region" description="Acidic residues" evidence="3">
    <location>
        <begin position="66"/>
        <end position="75"/>
    </location>
</feature>
<feature type="region of interest" description="Disordered" evidence="3">
    <location>
        <begin position="247"/>
        <end position="299"/>
    </location>
</feature>
<dbReference type="EnsemblMetazoa" id="PPA04082.1">
    <property type="protein sequence ID" value="PPA04082.1"/>
    <property type="gene ID" value="WBGene00093636"/>
</dbReference>
<feature type="region of interest" description="Disordered" evidence="3">
    <location>
        <begin position="404"/>
        <end position="459"/>
    </location>
</feature>
<accession>A0A8R1U464</accession>
<dbReference type="GO" id="GO:0006396">
    <property type="term" value="P:RNA processing"/>
    <property type="evidence" value="ECO:0000318"/>
    <property type="project" value="GO_Central"/>
</dbReference>
<reference evidence="6" key="1">
    <citation type="journal article" date="2008" name="Nat. Genet.">
        <title>The Pristionchus pacificus genome provides a unique perspective on nematode lifestyle and parasitism.</title>
        <authorList>
            <person name="Dieterich C."/>
            <person name="Clifton S.W."/>
            <person name="Schuster L.N."/>
            <person name="Chinwalla A."/>
            <person name="Delehaunty K."/>
            <person name="Dinkelacker I."/>
            <person name="Fulton L."/>
            <person name="Fulton R."/>
            <person name="Godfrey J."/>
            <person name="Minx P."/>
            <person name="Mitreva M."/>
            <person name="Roeseler W."/>
            <person name="Tian H."/>
            <person name="Witte H."/>
            <person name="Yang S.P."/>
            <person name="Wilson R.K."/>
            <person name="Sommer R.J."/>
        </authorList>
    </citation>
    <scope>NUCLEOTIDE SEQUENCE [LARGE SCALE GENOMIC DNA]</scope>
    <source>
        <strain evidence="6">PS312</strain>
    </source>
</reference>
<dbReference type="InterPro" id="IPR014810">
    <property type="entry name" value="Fcf2_C"/>
</dbReference>
<dbReference type="OrthoDB" id="427886at2759"/>
<dbReference type="PANTHER" id="PTHR21686:SF12">
    <property type="entry name" value="DEOXYNUCLEOTIDYLTRANSFERASE TERMINAL-INTERACTING PROTEIN 2"/>
    <property type="match status" value="1"/>
</dbReference>
<dbReference type="PANTHER" id="PTHR21686">
    <property type="entry name" value="DEOXYNUCLEOTIDYLTRANSFERASE TERMINAL-INTERACTING PROTEIN 2"/>
    <property type="match status" value="1"/>
</dbReference>
<keyword evidence="4" id="KW-0472">Membrane</keyword>
<dbReference type="Pfam" id="PF08698">
    <property type="entry name" value="Fcf2"/>
    <property type="match status" value="1"/>
</dbReference>
<evidence type="ECO:0000313" key="5">
    <source>
        <dbReference type="EnsemblMetazoa" id="PPA04082.1"/>
    </source>
</evidence>
<organism evidence="5 6">
    <name type="scientific">Pristionchus pacificus</name>
    <name type="common">Parasitic nematode worm</name>
    <dbReference type="NCBI Taxonomy" id="54126"/>
    <lineage>
        <taxon>Eukaryota</taxon>
        <taxon>Metazoa</taxon>
        <taxon>Ecdysozoa</taxon>
        <taxon>Nematoda</taxon>
        <taxon>Chromadorea</taxon>
        <taxon>Rhabditida</taxon>
        <taxon>Rhabditina</taxon>
        <taxon>Diplogasteromorpha</taxon>
        <taxon>Diplogasteroidea</taxon>
        <taxon>Neodiplogasteridae</taxon>
        <taxon>Pristionchus</taxon>
    </lineage>
</organism>
<protein>
    <submittedName>
        <fullName evidence="5">Fcf2 domain-containing protein</fullName>
    </submittedName>
</protein>
<feature type="compositionally biased region" description="Polar residues" evidence="3">
    <location>
        <begin position="435"/>
        <end position="447"/>
    </location>
</feature>
<dbReference type="AlphaFoldDB" id="A0A2A6CHV7"/>
<reference evidence="5" key="2">
    <citation type="submission" date="2022-06" db="UniProtKB">
        <authorList>
            <consortium name="EnsemblMetazoa"/>
        </authorList>
    </citation>
    <scope>IDENTIFICATION</scope>
    <source>
        <strain evidence="5">PS312</strain>
    </source>
</reference>
<gene>
    <name evidence="5" type="primary">WBGene00093636</name>
</gene>
<dbReference type="InterPro" id="IPR039883">
    <property type="entry name" value="Fcf2/DNTTIP2"/>
</dbReference>
<feature type="region of interest" description="Disordered" evidence="3">
    <location>
        <begin position="50"/>
        <end position="82"/>
    </location>
</feature>
<feature type="transmembrane region" description="Helical" evidence="4">
    <location>
        <begin position="328"/>
        <end position="345"/>
    </location>
</feature>
<keyword evidence="4" id="KW-0812">Transmembrane</keyword>
<name>A0A2A6CHV7_PRIPA</name>
<evidence type="ECO:0000256" key="2">
    <source>
        <dbReference type="ARBA" id="ARBA00023242"/>
    </source>
</evidence>
<evidence type="ECO:0000313" key="6">
    <source>
        <dbReference type="Proteomes" id="UP000005239"/>
    </source>
</evidence>